<dbReference type="InterPro" id="IPR004932">
    <property type="entry name" value="Rer1"/>
</dbReference>
<dbReference type="GO" id="GO:0006621">
    <property type="term" value="P:protein retention in ER lumen"/>
    <property type="evidence" value="ECO:0007669"/>
    <property type="project" value="TreeGrafter"/>
</dbReference>
<dbReference type="GO" id="GO:0005783">
    <property type="term" value="C:endoplasmic reticulum"/>
    <property type="evidence" value="ECO:0007669"/>
    <property type="project" value="GOC"/>
</dbReference>
<dbReference type="OrthoDB" id="448250at2759"/>
<keyword evidence="3 7" id="KW-0812">Transmembrane</keyword>
<keyword evidence="4 7" id="KW-1133">Transmembrane helix</keyword>
<dbReference type="GO" id="GO:0000139">
    <property type="term" value="C:Golgi membrane"/>
    <property type="evidence" value="ECO:0007669"/>
    <property type="project" value="TreeGrafter"/>
</dbReference>
<evidence type="ECO:0000256" key="5">
    <source>
        <dbReference type="ARBA" id="ARBA00023136"/>
    </source>
</evidence>
<name>A0A0K2U1D3_LEPSM</name>
<comment type="function">
    <text evidence="6">Involved in the retrieval of endoplasmic reticulum membrane proteins from the early Golgi compartment.</text>
</comment>
<dbReference type="AlphaFoldDB" id="A0A0K2U1D3"/>
<accession>A0A0K2U1D3</accession>
<comment type="subcellular location">
    <subcellularLocation>
        <location evidence="1">Membrane</location>
        <topology evidence="1">Multi-pass membrane protein</topology>
    </subcellularLocation>
</comment>
<evidence type="ECO:0000256" key="2">
    <source>
        <dbReference type="ARBA" id="ARBA00006070"/>
    </source>
</evidence>
<evidence type="ECO:0000256" key="6">
    <source>
        <dbReference type="PIRNR" id="PIRNR016013"/>
    </source>
</evidence>
<sequence>MMLGDNFEDDSAINKQGKIQSFFKRISNTYQIYLDRFTPKIISRWVFSVILIISYFVRIFIKQGWFLITYALAIYYLSLLLAFLTPKINPILEEDDDDEGKLPTKQNEEFRPFIRKLPEFKVWYYATKGTIVAFFCTFFNTLNIPVFWPILFVYFLVLFFTTMKNQIIHMIHYKYIPFTYGKPRFS</sequence>
<dbReference type="GO" id="GO:0006890">
    <property type="term" value="P:retrograde vesicle-mediated transport, Golgi to endoplasmic reticulum"/>
    <property type="evidence" value="ECO:0007669"/>
    <property type="project" value="TreeGrafter"/>
</dbReference>
<evidence type="ECO:0000256" key="1">
    <source>
        <dbReference type="ARBA" id="ARBA00004141"/>
    </source>
</evidence>
<feature type="transmembrane region" description="Helical" evidence="7">
    <location>
        <begin position="41"/>
        <end position="61"/>
    </location>
</feature>
<reference evidence="8" key="1">
    <citation type="submission" date="2014-05" db="EMBL/GenBank/DDBJ databases">
        <authorList>
            <person name="Chronopoulou M."/>
        </authorList>
    </citation>
    <scope>NUCLEOTIDE SEQUENCE</scope>
    <source>
        <tissue evidence="8">Whole organism</tissue>
    </source>
</reference>
<keyword evidence="5 6" id="KW-0472">Membrane</keyword>
<feature type="transmembrane region" description="Helical" evidence="7">
    <location>
        <begin position="67"/>
        <end position="84"/>
    </location>
</feature>
<dbReference type="Pfam" id="PF03248">
    <property type="entry name" value="Rer1"/>
    <property type="match status" value="1"/>
</dbReference>
<dbReference type="OMA" id="IDKWIMH"/>
<evidence type="ECO:0000313" key="8">
    <source>
        <dbReference type="EMBL" id="CDW31456.1"/>
    </source>
</evidence>
<evidence type="ECO:0000256" key="7">
    <source>
        <dbReference type="SAM" id="Phobius"/>
    </source>
</evidence>
<evidence type="ECO:0000256" key="4">
    <source>
        <dbReference type="ARBA" id="ARBA00022989"/>
    </source>
</evidence>
<proteinExistence type="inferred from homology"/>
<dbReference type="PANTHER" id="PTHR10743:SF0">
    <property type="entry name" value="PROTEIN RER1"/>
    <property type="match status" value="1"/>
</dbReference>
<evidence type="ECO:0000256" key="3">
    <source>
        <dbReference type="ARBA" id="ARBA00022692"/>
    </source>
</evidence>
<dbReference type="PIRSF" id="PIRSF016013">
    <property type="entry name" value="AtER_Rer1p"/>
    <property type="match status" value="1"/>
</dbReference>
<organism evidence="8">
    <name type="scientific">Lepeophtheirus salmonis</name>
    <name type="common">Salmon louse</name>
    <name type="synonym">Caligus salmonis</name>
    <dbReference type="NCBI Taxonomy" id="72036"/>
    <lineage>
        <taxon>Eukaryota</taxon>
        <taxon>Metazoa</taxon>
        <taxon>Ecdysozoa</taxon>
        <taxon>Arthropoda</taxon>
        <taxon>Crustacea</taxon>
        <taxon>Multicrustacea</taxon>
        <taxon>Hexanauplia</taxon>
        <taxon>Copepoda</taxon>
        <taxon>Siphonostomatoida</taxon>
        <taxon>Caligidae</taxon>
        <taxon>Lepeophtheirus</taxon>
    </lineage>
</organism>
<feature type="transmembrane region" description="Helical" evidence="7">
    <location>
        <begin position="146"/>
        <end position="163"/>
    </location>
</feature>
<dbReference type="PANTHER" id="PTHR10743">
    <property type="entry name" value="PROTEIN RER1"/>
    <property type="match status" value="1"/>
</dbReference>
<comment type="similarity">
    <text evidence="2 6">Belongs to the RER1 family.</text>
</comment>
<dbReference type="EMBL" id="HACA01014095">
    <property type="protein sequence ID" value="CDW31456.1"/>
    <property type="molecule type" value="Transcribed_RNA"/>
</dbReference>
<protein>
    <recommendedName>
        <fullName evidence="6">Protein RER1</fullName>
    </recommendedName>
</protein>